<keyword evidence="1" id="KW-0479">Metal-binding</keyword>
<keyword evidence="2" id="KW-0677">Repeat</keyword>
<organism evidence="5 6">
    <name type="scientific">Petromyzon marinus</name>
    <name type="common">Sea lamprey</name>
    <dbReference type="NCBI Taxonomy" id="7757"/>
    <lineage>
        <taxon>Eukaryota</taxon>
        <taxon>Metazoa</taxon>
        <taxon>Chordata</taxon>
        <taxon>Craniata</taxon>
        <taxon>Vertebrata</taxon>
        <taxon>Cyclostomata</taxon>
        <taxon>Hyperoartia</taxon>
        <taxon>Petromyzontiformes</taxon>
        <taxon>Petromyzontidae</taxon>
        <taxon>Petromyzon</taxon>
    </lineage>
</organism>
<dbReference type="Pfam" id="PF13499">
    <property type="entry name" value="EF-hand_7"/>
    <property type="match status" value="1"/>
</dbReference>
<evidence type="ECO:0000256" key="2">
    <source>
        <dbReference type="ARBA" id="ARBA00022737"/>
    </source>
</evidence>
<dbReference type="SUPFAM" id="SSF47473">
    <property type="entry name" value="EF-hand"/>
    <property type="match status" value="1"/>
</dbReference>
<feature type="domain" description="EF-hand" evidence="4">
    <location>
        <begin position="54"/>
        <end position="89"/>
    </location>
</feature>
<accession>A0AAJ7WPB6</accession>
<feature type="domain" description="EF-hand" evidence="4">
    <location>
        <begin position="90"/>
        <end position="125"/>
    </location>
</feature>
<evidence type="ECO:0000256" key="1">
    <source>
        <dbReference type="ARBA" id="ARBA00022723"/>
    </source>
</evidence>
<dbReference type="SMART" id="SM00054">
    <property type="entry name" value="EFh"/>
    <property type="match status" value="3"/>
</dbReference>
<evidence type="ECO:0000313" key="6">
    <source>
        <dbReference type="RefSeq" id="XP_032805189.1"/>
    </source>
</evidence>
<evidence type="ECO:0000259" key="4">
    <source>
        <dbReference type="PROSITE" id="PS50222"/>
    </source>
</evidence>
<name>A0AAJ7WPB6_PETMA</name>
<dbReference type="RefSeq" id="XP_032805189.1">
    <property type="nucleotide sequence ID" value="XM_032949298.1"/>
</dbReference>
<sequence length="190" mass="20697">MGLASSGSGERAGSERSVAHHLHEWKFLRECPSGMITQHEFRRHVCAAGALGPGSAEYAERLFSTMDTNADGAVDFLEFVTALSLLLEGSPQQRLHWSFQLCDRDSDGAITRAEMLEIMNAVCRINVALGGGDGSLGPVECTERIFAGLDKDHDALITLEEFTEGALADAWLLSTLQCDPARMRIQPKSF</sequence>
<dbReference type="GeneID" id="116940045"/>
<dbReference type="PANTHER" id="PTHR23055">
    <property type="entry name" value="CALCIUM BINDING PROTEINS"/>
    <property type="match status" value="1"/>
</dbReference>
<reference evidence="6" key="1">
    <citation type="submission" date="2025-08" db="UniProtKB">
        <authorList>
            <consortium name="RefSeq"/>
        </authorList>
    </citation>
    <scope>IDENTIFICATION</scope>
    <source>
        <tissue evidence="6">Sperm</tissue>
    </source>
</reference>
<keyword evidence="5" id="KW-1185">Reference proteome</keyword>
<dbReference type="PRINTS" id="PR00450">
    <property type="entry name" value="RECOVERIN"/>
</dbReference>
<proteinExistence type="predicted"/>
<dbReference type="InterPro" id="IPR018247">
    <property type="entry name" value="EF_Hand_1_Ca_BS"/>
</dbReference>
<dbReference type="Proteomes" id="UP001318040">
    <property type="component" value="Chromosome 7"/>
</dbReference>
<dbReference type="InterPro" id="IPR002048">
    <property type="entry name" value="EF_hand_dom"/>
</dbReference>
<dbReference type="PROSITE" id="PS50222">
    <property type="entry name" value="EF_HAND_2"/>
    <property type="match status" value="2"/>
</dbReference>
<dbReference type="CDD" id="cd00051">
    <property type="entry name" value="EFh"/>
    <property type="match status" value="2"/>
</dbReference>
<gene>
    <name evidence="6" type="primary">LOC116940045</name>
</gene>
<keyword evidence="3" id="KW-0106">Calcium</keyword>
<dbReference type="PANTHER" id="PTHR23055:SF85">
    <property type="entry name" value="SI:CH211-245J22.3"/>
    <property type="match status" value="1"/>
</dbReference>
<dbReference type="Gene3D" id="1.10.238.10">
    <property type="entry name" value="EF-hand"/>
    <property type="match status" value="2"/>
</dbReference>
<dbReference type="PROSITE" id="PS00018">
    <property type="entry name" value="EF_HAND_1"/>
    <property type="match status" value="2"/>
</dbReference>
<evidence type="ECO:0000313" key="5">
    <source>
        <dbReference type="Proteomes" id="UP001318040"/>
    </source>
</evidence>
<protein>
    <submittedName>
        <fullName evidence="6">Guanylyl cyclase inhibitory protein-like isoform X2</fullName>
    </submittedName>
</protein>
<dbReference type="AlphaFoldDB" id="A0AAJ7WPB6"/>
<dbReference type="InterPro" id="IPR028846">
    <property type="entry name" value="Recoverin"/>
</dbReference>
<dbReference type="GO" id="GO:0005509">
    <property type="term" value="F:calcium ion binding"/>
    <property type="evidence" value="ECO:0007669"/>
    <property type="project" value="InterPro"/>
</dbReference>
<dbReference type="InterPro" id="IPR011992">
    <property type="entry name" value="EF-hand-dom_pair"/>
</dbReference>
<dbReference type="FunFam" id="1.10.238.10:FF:000083">
    <property type="entry name" value="guanylyl cyclase-activating protein 1"/>
    <property type="match status" value="1"/>
</dbReference>
<dbReference type="Pfam" id="PF13833">
    <property type="entry name" value="EF-hand_8"/>
    <property type="match status" value="1"/>
</dbReference>
<evidence type="ECO:0000256" key="3">
    <source>
        <dbReference type="ARBA" id="ARBA00022837"/>
    </source>
</evidence>